<dbReference type="GO" id="GO:0016020">
    <property type="term" value="C:membrane"/>
    <property type="evidence" value="ECO:0007669"/>
    <property type="project" value="UniProtKB-SubCell"/>
</dbReference>
<dbReference type="Proteomes" id="UP000002191">
    <property type="component" value="Chromosome"/>
</dbReference>
<feature type="transmembrane region" description="Helical" evidence="6">
    <location>
        <begin position="151"/>
        <end position="172"/>
    </location>
</feature>
<dbReference type="Gene3D" id="1.10.3730.20">
    <property type="match status" value="1"/>
</dbReference>
<dbReference type="HOGENOM" id="CLU_033863_9_3_7"/>
<sequence length="298" mass="31973">MFQGLVYAVISAVAFGSLAVLVKLGYDAGLSGSEMMQYRFTYAVVVLGTFMLLRDRSLLVISRSGLARCALLGLVVYWLQTTCFVRALETIPASTTALILYFYPVSVTLLSAVFLGMKLNRVVLGSLALVLGGCCLVFYDAFLKEANPVGLLYAVGAMCFFSCYLLLVQVLLRKLKPLTATFYVMFFAAISFTLSGDPAAWLSPTWERVVFGVSLGVVPGVVAVSFLYMAVEKVGSAYASIFSSVEPVVTLAGAAILLGEQVALLQIGGTVLIILGIVIPNLRALLLRRRAATLIRSA</sequence>
<dbReference type="SUPFAM" id="SSF103481">
    <property type="entry name" value="Multidrug resistance efflux transporter EmrE"/>
    <property type="match status" value="2"/>
</dbReference>
<keyword evidence="9" id="KW-1185">Reference proteome</keyword>
<evidence type="ECO:0000256" key="3">
    <source>
        <dbReference type="ARBA" id="ARBA00022692"/>
    </source>
</evidence>
<name>E6VU42_PSEA9</name>
<evidence type="ECO:0000256" key="6">
    <source>
        <dbReference type="SAM" id="Phobius"/>
    </source>
</evidence>
<dbReference type="RefSeq" id="WP_013514166.1">
    <property type="nucleotide sequence ID" value="NC_014844.1"/>
</dbReference>
<feature type="domain" description="EamA" evidence="7">
    <location>
        <begin position="150"/>
        <end position="279"/>
    </location>
</feature>
<evidence type="ECO:0000256" key="2">
    <source>
        <dbReference type="ARBA" id="ARBA00007362"/>
    </source>
</evidence>
<dbReference type="eggNOG" id="COG0697">
    <property type="taxonomic scope" value="Bacteria"/>
</dbReference>
<evidence type="ECO:0000256" key="5">
    <source>
        <dbReference type="ARBA" id="ARBA00023136"/>
    </source>
</evidence>
<reference evidence="8 9" key="2">
    <citation type="journal article" date="2014" name="Genome Announc.">
        <title>Complete Genome Sequence of the Subsurface, Mesophilic Sulfate-Reducing Bacterium Desulfovibrio aespoeensis Aspo-2.</title>
        <authorList>
            <person name="Pedersen K."/>
            <person name="Bengtsson A."/>
            <person name="Edlund J."/>
            <person name="Rabe L."/>
            <person name="Hazen T."/>
            <person name="Chakraborty R."/>
            <person name="Goodwin L."/>
            <person name="Shapiro N."/>
        </authorList>
    </citation>
    <scope>NUCLEOTIDE SEQUENCE [LARGE SCALE GENOMIC DNA]</scope>
    <source>
        <strain evidence="9">ATCC 700646 / DSM 10631 / Aspo-2</strain>
    </source>
</reference>
<feature type="transmembrane region" description="Helical" evidence="6">
    <location>
        <begin position="65"/>
        <end position="88"/>
    </location>
</feature>
<accession>E6VU42</accession>
<feature type="transmembrane region" description="Helical" evidence="6">
    <location>
        <begin position="264"/>
        <end position="286"/>
    </location>
</feature>
<evidence type="ECO:0000256" key="4">
    <source>
        <dbReference type="ARBA" id="ARBA00022989"/>
    </source>
</evidence>
<dbReference type="InterPro" id="IPR050638">
    <property type="entry name" value="AA-Vitamin_Transporters"/>
</dbReference>
<organism evidence="8 9">
    <name type="scientific">Pseudodesulfovibrio aespoeensis (strain ATCC 700646 / DSM 10631 / Aspo-2)</name>
    <name type="common">Desulfovibrio aespoeensis</name>
    <dbReference type="NCBI Taxonomy" id="643562"/>
    <lineage>
        <taxon>Bacteria</taxon>
        <taxon>Pseudomonadati</taxon>
        <taxon>Thermodesulfobacteriota</taxon>
        <taxon>Desulfovibrionia</taxon>
        <taxon>Desulfovibrionales</taxon>
        <taxon>Desulfovibrionaceae</taxon>
    </lineage>
</organism>
<evidence type="ECO:0000313" key="9">
    <source>
        <dbReference type="Proteomes" id="UP000002191"/>
    </source>
</evidence>
<feature type="domain" description="EamA" evidence="7">
    <location>
        <begin position="4"/>
        <end position="138"/>
    </location>
</feature>
<dbReference type="STRING" id="643562.Daes_1221"/>
<feature type="transmembrane region" description="Helical" evidence="6">
    <location>
        <begin position="35"/>
        <end position="53"/>
    </location>
</feature>
<dbReference type="EMBL" id="CP002431">
    <property type="protein sequence ID" value="ADU62235.1"/>
    <property type="molecule type" value="Genomic_DNA"/>
</dbReference>
<dbReference type="InterPro" id="IPR037185">
    <property type="entry name" value="EmrE-like"/>
</dbReference>
<keyword evidence="5 6" id="KW-0472">Membrane</keyword>
<gene>
    <name evidence="8" type="ordered locus">Daes_1221</name>
</gene>
<dbReference type="InterPro" id="IPR000620">
    <property type="entry name" value="EamA_dom"/>
</dbReference>
<evidence type="ECO:0000259" key="7">
    <source>
        <dbReference type="Pfam" id="PF00892"/>
    </source>
</evidence>
<evidence type="ECO:0000313" key="8">
    <source>
        <dbReference type="EMBL" id="ADU62235.1"/>
    </source>
</evidence>
<keyword evidence="4 6" id="KW-1133">Transmembrane helix</keyword>
<feature type="transmembrane region" description="Helical" evidence="6">
    <location>
        <begin position="94"/>
        <end position="115"/>
    </location>
</feature>
<dbReference type="KEGG" id="das:Daes_1221"/>
<dbReference type="PANTHER" id="PTHR32322:SF2">
    <property type="entry name" value="EAMA DOMAIN-CONTAINING PROTEIN"/>
    <property type="match status" value="1"/>
</dbReference>
<dbReference type="Pfam" id="PF00892">
    <property type="entry name" value="EamA"/>
    <property type="match status" value="2"/>
</dbReference>
<feature type="transmembrane region" description="Helical" evidence="6">
    <location>
        <begin position="122"/>
        <end position="139"/>
    </location>
</feature>
<proteinExistence type="inferred from homology"/>
<keyword evidence="3 6" id="KW-0812">Transmembrane</keyword>
<feature type="transmembrane region" description="Helical" evidence="6">
    <location>
        <begin position="238"/>
        <end position="258"/>
    </location>
</feature>
<dbReference type="AlphaFoldDB" id="E6VU42"/>
<comment type="subcellular location">
    <subcellularLocation>
        <location evidence="1">Membrane</location>
        <topology evidence="1">Multi-pass membrane protein</topology>
    </subcellularLocation>
</comment>
<dbReference type="OrthoDB" id="1894884at2"/>
<protein>
    <recommendedName>
        <fullName evidence="7">EamA domain-containing protein</fullName>
    </recommendedName>
</protein>
<dbReference type="PANTHER" id="PTHR32322">
    <property type="entry name" value="INNER MEMBRANE TRANSPORTER"/>
    <property type="match status" value="1"/>
</dbReference>
<feature type="transmembrane region" description="Helical" evidence="6">
    <location>
        <begin position="209"/>
        <end position="231"/>
    </location>
</feature>
<evidence type="ECO:0000256" key="1">
    <source>
        <dbReference type="ARBA" id="ARBA00004141"/>
    </source>
</evidence>
<reference evidence="9" key="1">
    <citation type="submission" date="2010-12" db="EMBL/GenBank/DDBJ databases">
        <title>Complete sequence of Desulfovibrio aespoeensis Aspo-2.</title>
        <authorList>
            <consortium name="US DOE Joint Genome Institute"/>
            <person name="Lucas S."/>
            <person name="Copeland A."/>
            <person name="Lapidus A."/>
            <person name="Cheng J.-F."/>
            <person name="Goodwin L."/>
            <person name="Pitluck S."/>
            <person name="Chertkov O."/>
            <person name="Misra M."/>
            <person name="Detter J.C."/>
            <person name="Han C."/>
            <person name="Tapia R."/>
            <person name="Land M."/>
            <person name="Hauser L."/>
            <person name="Kyrpides N."/>
            <person name="Ivanova N."/>
            <person name="Ovchinnikova G."/>
            <person name="Pedersen K."/>
            <person name="Jagevall S."/>
            <person name="Hazen T."/>
            <person name="Woyke T."/>
        </authorList>
    </citation>
    <scope>NUCLEOTIDE SEQUENCE [LARGE SCALE GENOMIC DNA]</scope>
    <source>
        <strain evidence="9">ATCC 700646 / DSM 10631 / Aspo-2</strain>
    </source>
</reference>
<comment type="similarity">
    <text evidence="2">Belongs to the EamA transporter family.</text>
</comment>